<dbReference type="UniPathway" id="UPA00109">
    <property type="reaction ID" value="UER00189"/>
</dbReference>
<dbReference type="PANTHER" id="PTHR21139:SF42">
    <property type="entry name" value="TRIOSEPHOSPHATE ISOMERASE"/>
    <property type="match status" value="1"/>
</dbReference>
<dbReference type="OrthoDB" id="9809429at2"/>
<dbReference type="InterPro" id="IPR022896">
    <property type="entry name" value="TrioseP_Isoase_bac/euk"/>
</dbReference>
<dbReference type="RefSeq" id="WP_025391279.1">
    <property type="nucleotide sequence ID" value="NZ_FMYU01000008.1"/>
</dbReference>
<dbReference type="GO" id="GO:0004807">
    <property type="term" value="F:triose-phosphate isomerase activity"/>
    <property type="evidence" value="ECO:0007669"/>
    <property type="project" value="UniProtKB-UniRule"/>
</dbReference>
<dbReference type="Gene3D" id="3.20.20.70">
    <property type="entry name" value="Aldolase class I"/>
    <property type="match status" value="1"/>
</dbReference>
<keyword evidence="6 7" id="KW-0413">Isomerase</keyword>
<sequence length="238" mass="26412">MIVANWKMHFDYKKALEVGCAIKSKLSDAKAEIAVCAPFVYLKDLSECFKNSNIKLGAQNLYFEDEGAYTGEVSAMMLKSVGCQIVIVGHSERRQLFGEDDNMINKKIKSAIKHNITPILCVGESLSQRQNNETFTIIENQLAKDLLDIKETVIIAYEPIWAIGSGKVANSEQIFEVHEFIKKFIDTKVLYGGSVNAQNAGELSKIQNVDGFLVGGASLDAQKFYEIALNFEKEKGVS</sequence>
<comment type="pathway">
    <text evidence="7 8">Carbohydrate biosynthesis; gluconeogenesis.</text>
</comment>
<dbReference type="InterPro" id="IPR000652">
    <property type="entry name" value="Triosephosphate_isomerase"/>
</dbReference>
<dbReference type="InterPro" id="IPR020861">
    <property type="entry name" value="Triosephosphate_isomerase_AS"/>
</dbReference>
<organism evidence="9 10">
    <name type="scientific">Desulfurella multipotens</name>
    <dbReference type="NCBI Taxonomy" id="79269"/>
    <lineage>
        <taxon>Bacteria</taxon>
        <taxon>Pseudomonadati</taxon>
        <taxon>Campylobacterota</taxon>
        <taxon>Desulfurellia</taxon>
        <taxon>Desulfurellales</taxon>
        <taxon>Desulfurellaceae</taxon>
        <taxon>Desulfurella</taxon>
    </lineage>
</organism>
<evidence type="ECO:0000256" key="3">
    <source>
        <dbReference type="ARBA" id="ARBA00022432"/>
    </source>
</evidence>
<dbReference type="PANTHER" id="PTHR21139">
    <property type="entry name" value="TRIOSEPHOSPHATE ISOMERASE"/>
    <property type="match status" value="1"/>
</dbReference>
<feature type="active site" description="Proton acceptor" evidence="7">
    <location>
        <position position="158"/>
    </location>
</feature>
<dbReference type="GO" id="GO:0019563">
    <property type="term" value="P:glycerol catabolic process"/>
    <property type="evidence" value="ECO:0007669"/>
    <property type="project" value="TreeGrafter"/>
</dbReference>
<dbReference type="UniPathway" id="UPA00138"/>
<dbReference type="FunFam" id="3.20.20.70:FF:000016">
    <property type="entry name" value="Triosephosphate isomerase"/>
    <property type="match status" value="1"/>
</dbReference>
<evidence type="ECO:0000256" key="1">
    <source>
        <dbReference type="ARBA" id="ARBA00004680"/>
    </source>
</evidence>
<dbReference type="InterPro" id="IPR035990">
    <property type="entry name" value="TIM_sf"/>
</dbReference>
<dbReference type="EMBL" id="FMYU01000008">
    <property type="protein sequence ID" value="SDC74480.1"/>
    <property type="molecule type" value="Genomic_DNA"/>
</dbReference>
<keyword evidence="10" id="KW-1185">Reference proteome</keyword>
<dbReference type="SUPFAM" id="SSF51351">
    <property type="entry name" value="Triosephosphate isomerase (TIM)"/>
    <property type="match status" value="1"/>
</dbReference>
<dbReference type="HAMAP" id="MF_00147_B">
    <property type="entry name" value="TIM_B"/>
    <property type="match status" value="1"/>
</dbReference>
<gene>
    <name evidence="7" type="primary">tpiA</name>
    <name evidence="9" type="ORF">SAMN05660835_01310</name>
</gene>
<evidence type="ECO:0000256" key="5">
    <source>
        <dbReference type="ARBA" id="ARBA00023152"/>
    </source>
</evidence>
<dbReference type="Pfam" id="PF00121">
    <property type="entry name" value="TIM"/>
    <property type="match status" value="1"/>
</dbReference>
<dbReference type="GO" id="GO:0006096">
    <property type="term" value="P:glycolytic process"/>
    <property type="evidence" value="ECO:0007669"/>
    <property type="project" value="UniProtKB-UniRule"/>
</dbReference>
<dbReference type="CDD" id="cd00311">
    <property type="entry name" value="TIM"/>
    <property type="match status" value="1"/>
</dbReference>
<comment type="catalytic activity">
    <reaction evidence="7 8">
        <text>D-glyceraldehyde 3-phosphate = dihydroxyacetone phosphate</text>
        <dbReference type="Rhea" id="RHEA:18585"/>
        <dbReference type="ChEBI" id="CHEBI:57642"/>
        <dbReference type="ChEBI" id="CHEBI:59776"/>
        <dbReference type="EC" id="5.3.1.1"/>
    </reaction>
</comment>
<dbReference type="InterPro" id="IPR013785">
    <property type="entry name" value="Aldolase_TIM"/>
</dbReference>
<comment type="subcellular location">
    <subcellularLocation>
        <location evidence="7 8">Cytoplasm</location>
    </subcellularLocation>
</comment>
<dbReference type="GO" id="GO:0005829">
    <property type="term" value="C:cytosol"/>
    <property type="evidence" value="ECO:0007669"/>
    <property type="project" value="TreeGrafter"/>
</dbReference>
<name>A0A1G6P2I4_9BACT</name>
<accession>A0A1G6P2I4</accession>
<feature type="binding site" evidence="7">
    <location>
        <begin position="215"/>
        <end position="216"/>
    </location>
    <ligand>
        <name>substrate</name>
    </ligand>
</feature>
<proteinExistence type="inferred from homology"/>
<evidence type="ECO:0000313" key="10">
    <source>
        <dbReference type="Proteomes" id="UP000199411"/>
    </source>
</evidence>
<comment type="similarity">
    <text evidence="2 7 8">Belongs to the triosephosphate isomerase family.</text>
</comment>
<comment type="subunit">
    <text evidence="7 8">Homodimer.</text>
</comment>
<dbReference type="NCBIfam" id="TIGR00419">
    <property type="entry name" value="tim"/>
    <property type="match status" value="1"/>
</dbReference>
<reference evidence="10" key="1">
    <citation type="submission" date="2016-10" db="EMBL/GenBank/DDBJ databases">
        <authorList>
            <person name="Varghese N."/>
            <person name="Submissions S."/>
        </authorList>
    </citation>
    <scope>NUCLEOTIDE SEQUENCE [LARGE SCALE GENOMIC DNA]</scope>
    <source>
        <strain evidence="10">DSM 8415</strain>
    </source>
</reference>
<comment type="function">
    <text evidence="7">Involved in the gluconeogenesis. Catalyzes stereospecifically the conversion of dihydroxyacetone phosphate (DHAP) to D-glyceraldehyde-3-phosphate (G3P).</text>
</comment>
<evidence type="ECO:0000256" key="7">
    <source>
        <dbReference type="HAMAP-Rule" id="MF_00147"/>
    </source>
</evidence>
<comment type="pathway">
    <text evidence="1 7 8">Carbohydrate degradation; glycolysis; D-glyceraldehyde 3-phosphate from glycerone phosphate: step 1/1.</text>
</comment>
<dbReference type="GO" id="GO:0006094">
    <property type="term" value="P:gluconeogenesis"/>
    <property type="evidence" value="ECO:0007669"/>
    <property type="project" value="UniProtKB-UniRule"/>
</dbReference>
<evidence type="ECO:0000313" key="9">
    <source>
        <dbReference type="EMBL" id="SDC74480.1"/>
    </source>
</evidence>
<keyword evidence="3 7" id="KW-0312">Gluconeogenesis</keyword>
<feature type="binding site" evidence="7">
    <location>
        <position position="194"/>
    </location>
    <ligand>
        <name>substrate</name>
    </ligand>
</feature>
<dbReference type="EC" id="5.3.1.1" evidence="7 8"/>
<keyword evidence="5 7" id="KW-0324">Glycolysis</keyword>
<dbReference type="Proteomes" id="UP000199411">
    <property type="component" value="Unassembled WGS sequence"/>
</dbReference>
<feature type="binding site" evidence="7">
    <location>
        <position position="164"/>
    </location>
    <ligand>
        <name>substrate</name>
    </ligand>
</feature>
<evidence type="ECO:0000256" key="2">
    <source>
        <dbReference type="ARBA" id="ARBA00007422"/>
    </source>
</evidence>
<keyword evidence="4 7" id="KW-0963">Cytoplasm</keyword>
<feature type="binding site" evidence="7">
    <location>
        <begin position="5"/>
        <end position="7"/>
    </location>
    <ligand>
        <name>substrate</name>
    </ligand>
</feature>
<dbReference type="PROSITE" id="PS51440">
    <property type="entry name" value="TIM_2"/>
    <property type="match status" value="1"/>
</dbReference>
<dbReference type="PROSITE" id="PS00171">
    <property type="entry name" value="TIM_1"/>
    <property type="match status" value="1"/>
</dbReference>
<evidence type="ECO:0000256" key="8">
    <source>
        <dbReference type="RuleBase" id="RU363013"/>
    </source>
</evidence>
<dbReference type="GO" id="GO:0046166">
    <property type="term" value="P:glyceraldehyde-3-phosphate biosynthetic process"/>
    <property type="evidence" value="ECO:0007669"/>
    <property type="project" value="TreeGrafter"/>
</dbReference>
<evidence type="ECO:0000256" key="6">
    <source>
        <dbReference type="ARBA" id="ARBA00023235"/>
    </source>
</evidence>
<dbReference type="AlphaFoldDB" id="A0A1G6P2I4"/>
<evidence type="ECO:0000256" key="4">
    <source>
        <dbReference type="ARBA" id="ARBA00022490"/>
    </source>
</evidence>
<protein>
    <recommendedName>
        <fullName evidence="7 8">Triosephosphate isomerase</fullName>
        <shortName evidence="7">TIM</shortName>
        <shortName evidence="7">TPI</shortName>
        <ecNumber evidence="7 8">5.3.1.1</ecNumber>
    </recommendedName>
    <alternativeName>
        <fullName evidence="7">Triose-phosphate isomerase</fullName>
    </alternativeName>
</protein>
<feature type="active site" description="Electrophile" evidence="7">
    <location>
        <position position="90"/>
    </location>
</feature>